<dbReference type="PANTHER" id="PTHR35317:SF35">
    <property type="entry name" value="DUF4219 DOMAIN-CONTAINING PROTEIN"/>
    <property type="match status" value="1"/>
</dbReference>
<reference evidence="4 5" key="1">
    <citation type="submission" date="2024-02" db="EMBL/GenBank/DDBJ databases">
        <title>High-quality chromosome-scale genome assembly of Pensacola bahiagrass (Paspalum notatum Flugge var. saurae).</title>
        <authorList>
            <person name="Vega J.M."/>
            <person name="Podio M."/>
            <person name="Orjuela J."/>
            <person name="Siena L.A."/>
            <person name="Pessino S.C."/>
            <person name="Combes M.C."/>
            <person name="Mariac C."/>
            <person name="Albertini E."/>
            <person name="Pupilli F."/>
            <person name="Ortiz J.P.A."/>
            <person name="Leblanc O."/>
        </authorList>
    </citation>
    <scope>NUCLEOTIDE SEQUENCE [LARGE SCALE GENOMIC DNA]</scope>
    <source>
        <strain evidence="4">R1</strain>
        <tissue evidence="4">Leaf</tissue>
    </source>
</reference>
<dbReference type="GO" id="GO:0003676">
    <property type="term" value="F:nucleic acid binding"/>
    <property type="evidence" value="ECO:0007669"/>
    <property type="project" value="InterPro"/>
</dbReference>
<name>A0AAQ3UQ59_PASNO</name>
<dbReference type="SUPFAM" id="SSF57756">
    <property type="entry name" value="Retrovirus zinc finger-like domains"/>
    <property type="match status" value="1"/>
</dbReference>
<organism evidence="4 5">
    <name type="scientific">Paspalum notatum var. saurae</name>
    <dbReference type="NCBI Taxonomy" id="547442"/>
    <lineage>
        <taxon>Eukaryota</taxon>
        <taxon>Viridiplantae</taxon>
        <taxon>Streptophyta</taxon>
        <taxon>Embryophyta</taxon>
        <taxon>Tracheophyta</taxon>
        <taxon>Spermatophyta</taxon>
        <taxon>Magnoliopsida</taxon>
        <taxon>Liliopsida</taxon>
        <taxon>Poales</taxon>
        <taxon>Poaceae</taxon>
        <taxon>PACMAD clade</taxon>
        <taxon>Panicoideae</taxon>
        <taxon>Andropogonodae</taxon>
        <taxon>Paspaleae</taxon>
        <taxon>Paspalinae</taxon>
        <taxon>Paspalum</taxon>
    </lineage>
</organism>
<feature type="region of interest" description="Disordered" evidence="2">
    <location>
        <begin position="128"/>
        <end position="183"/>
    </location>
</feature>
<dbReference type="GO" id="GO:0008270">
    <property type="term" value="F:zinc ion binding"/>
    <property type="evidence" value="ECO:0007669"/>
    <property type="project" value="UniProtKB-KW"/>
</dbReference>
<keyword evidence="1" id="KW-0863">Zinc-finger</keyword>
<evidence type="ECO:0000313" key="5">
    <source>
        <dbReference type="Proteomes" id="UP001341281"/>
    </source>
</evidence>
<protein>
    <recommendedName>
        <fullName evidence="3">CCHC-type domain-containing protein</fullName>
    </recommendedName>
</protein>
<dbReference type="EMBL" id="CP144754">
    <property type="protein sequence ID" value="WVZ96449.1"/>
    <property type="molecule type" value="Genomic_DNA"/>
</dbReference>
<gene>
    <name evidence="4" type="ORF">U9M48_042087</name>
</gene>
<dbReference type="SMART" id="SM00343">
    <property type="entry name" value="ZnF_C2HC"/>
    <property type="match status" value="1"/>
</dbReference>
<keyword evidence="1" id="KW-0862">Zinc</keyword>
<evidence type="ECO:0000313" key="4">
    <source>
        <dbReference type="EMBL" id="WVZ96449.1"/>
    </source>
</evidence>
<sequence length="222" mass="25457">MRVSNDWVKAASVQRLWKEFENIRFRNGECVDDFAVRINGLVVSLREMGEKIEDDRVVKKVLRIVPKKFKQVTMGIEMLTDLNTATIEELIGRLCVTEDTGKEDMQEVAEQGVGRLLLTEEQWEVRWRQKKKEQGRGDGRRGSNDDRRRNSGNHGGGNHDERSEIDDDSSSVASGSSRRRGRHNCSRCYECGEIGHIARWCRERKKKEETALLADADPPTLL</sequence>
<feature type="domain" description="CCHC-type" evidence="3">
    <location>
        <begin position="187"/>
        <end position="203"/>
    </location>
</feature>
<dbReference type="Pfam" id="PF00098">
    <property type="entry name" value="zf-CCHC"/>
    <property type="match status" value="1"/>
</dbReference>
<dbReference type="Proteomes" id="UP001341281">
    <property type="component" value="Chromosome 10"/>
</dbReference>
<dbReference type="PANTHER" id="PTHR35317">
    <property type="entry name" value="OS04G0629600 PROTEIN"/>
    <property type="match status" value="1"/>
</dbReference>
<dbReference type="PROSITE" id="PS50158">
    <property type="entry name" value="ZF_CCHC"/>
    <property type="match status" value="1"/>
</dbReference>
<accession>A0AAQ3UQ59</accession>
<dbReference type="AlphaFoldDB" id="A0AAQ3UQ59"/>
<feature type="compositionally biased region" description="Basic and acidic residues" evidence="2">
    <location>
        <begin position="128"/>
        <end position="149"/>
    </location>
</feature>
<dbReference type="Gene3D" id="4.10.60.10">
    <property type="entry name" value="Zinc finger, CCHC-type"/>
    <property type="match status" value="1"/>
</dbReference>
<dbReference type="Pfam" id="PF14223">
    <property type="entry name" value="Retrotran_gag_2"/>
    <property type="match status" value="1"/>
</dbReference>
<keyword evidence="1" id="KW-0479">Metal-binding</keyword>
<evidence type="ECO:0000259" key="3">
    <source>
        <dbReference type="PROSITE" id="PS50158"/>
    </source>
</evidence>
<keyword evidence="5" id="KW-1185">Reference proteome</keyword>
<evidence type="ECO:0000256" key="2">
    <source>
        <dbReference type="SAM" id="MobiDB-lite"/>
    </source>
</evidence>
<proteinExistence type="predicted"/>
<dbReference type="InterPro" id="IPR001878">
    <property type="entry name" value="Znf_CCHC"/>
</dbReference>
<evidence type="ECO:0000256" key="1">
    <source>
        <dbReference type="PROSITE-ProRule" id="PRU00047"/>
    </source>
</evidence>
<dbReference type="InterPro" id="IPR036875">
    <property type="entry name" value="Znf_CCHC_sf"/>
</dbReference>